<keyword evidence="1" id="KW-1133">Transmembrane helix</keyword>
<organism evidence="2 3">
    <name type="scientific">Crepidotus variabilis</name>
    <dbReference type="NCBI Taxonomy" id="179855"/>
    <lineage>
        <taxon>Eukaryota</taxon>
        <taxon>Fungi</taxon>
        <taxon>Dikarya</taxon>
        <taxon>Basidiomycota</taxon>
        <taxon>Agaricomycotina</taxon>
        <taxon>Agaricomycetes</taxon>
        <taxon>Agaricomycetidae</taxon>
        <taxon>Agaricales</taxon>
        <taxon>Agaricineae</taxon>
        <taxon>Crepidotaceae</taxon>
        <taxon>Crepidotus</taxon>
    </lineage>
</organism>
<dbReference type="EMBL" id="MU157831">
    <property type="protein sequence ID" value="KAF9532569.1"/>
    <property type="molecule type" value="Genomic_DNA"/>
</dbReference>
<evidence type="ECO:0000313" key="2">
    <source>
        <dbReference type="EMBL" id="KAF9532569.1"/>
    </source>
</evidence>
<gene>
    <name evidence="2" type="ORF">CPB83DRAFT_627610</name>
</gene>
<name>A0A9P6EPZ7_9AGAR</name>
<keyword evidence="3" id="KW-1185">Reference proteome</keyword>
<reference evidence="2" key="1">
    <citation type="submission" date="2020-11" db="EMBL/GenBank/DDBJ databases">
        <authorList>
            <consortium name="DOE Joint Genome Institute"/>
            <person name="Ahrendt S."/>
            <person name="Riley R."/>
            <person name="Andreopoulos W."/>
            <person name="Labutti K."/>
            <person name="Pangilinan J."/>
            <person name="Ruiz-Duenas F.J."/>
            <person name="Barrasa J.M."/>
            <person name="Sanchez-Garcia M."/>
            <person name="Camarero S."/>
            <person name="Miyauchi S."/>
            <person name="Serrano A."/>
            <person name="Linde D."/>
            <person name="Babiker R."/>
            <person name="Drula E."/>
            <person name="Ayuso-Fernandez I."/>
            <person name="Pacheco R."/>
            <person name="Padilla G."/>
            <person name="Ferreira P."/>
            <person name="Barriuso J."/>
            <person name="Kellner H."/>
            <person name="Castanera R."/>
            <person name="Alfaro M."/>
            <person name="Ramirez L."/>
            <person name="Pisabarro A.G."/>
            <person name="Kuo A."/>
            <person name="Tritt A."/>
            <person name="Lipzen A."/>
            <person name="He G."/>
            <person name="Yan M."/>
            <person name="Ng V."/>
            <person name="Cullen D."/>
            <person name="Martin F."/>
            <person name="Rosso M.-N."/>
            <person name="Henrissat B."/>
            <person name="Hibbett D."/>
            <person name="Martinez A.T."/>
            <person name="Grigoriev I.V."/>
        </authorList>
    </citation>
    <scope>NUCLEOTIDE SEQUENCE</scope>
    <source>
        <strain evidence="2">CBS 506.95</strain>
    </source>
</reference>
<dbReference type="AlphaFoldDB" id="A0A9P6EPZ7"/>
<keyword evidence="1" id="KW-0812">Transmembrane</keyword>
<protein>
    <submittedName>
        <fullName evidence="2">Uncharacterized protein</fullName>
    </submittedName>
</protein>
<keyword evidence="1" id="KW-0472">Membrane</keyword>
<proteinExistence type="predicted"/>
<evidence type="ECO:0000313" key="3">
    <source>
        <dbReference type="Proteomes" id="UP000807306"/>
    </source>
</evidence>
<feature type="transmembrane region" description="Helical" evidence="1">
    <location>
        <begin position="139"/>
        <end position="162"/>
    </location>
</feature>
<sequence length="179" mass="21003">MPFNHTQYMKEISASALTDGRVTSLVLSNFLVLAVTRGRYFLTFDFKSKRGNYWNTGTSHLEKIQLFGDRVFSLVEGQLSQWAIPSIVEPSHHTEQVTDFEVCYPTCTFTNLMRTPHTPGQVDLSRHNPNRLPMSSWSMWFNLLITWFYTVLQVSVSSRWNLYIRRKVLRRLQTDFRDT</sequence>
<dbReference type="Proteomes" id="UP000807306">
    <property type="component" value="Unassembled WGS sequence"/>
</dbReference>
<comment type="caution">
    <text evidence="2">The sequence shown here is derived from an EMBL/GenBank/DDBJ whole genome shotgun (WGS) entry which is preliminary data.</text>
</comment>
<accession>A0A9P6EPZ7</accession>
<evidence type="ECO:0000256" key="1">
    <source>
        <dbReference type="SAM" id="Phobius"/>
    </source>
</evidence>